<protein>
    <submittedName>
        <fullName evidence="1">Uncharacterized protein</fullName>
    </submittedName>
</protein>
<accession>A0ABN2CN52</accession>
<reference evidence="1 2" key="1">
    <citation type="journal article" date="2019" name="Int. J. Syst. Evol. Microbiol.">
        <title>The Global Catalogue of Microorganisms (GCM) 10K type strain sequencing project: providing services to taxonomists for standard genome sequencing and annotation.</title>
        <authorList>
            <consortium name="The Broad Institute Genomics Platform"/>
            <consortium name="The Broad Institute Genome Sequencing Center for Infectious Disease"/>
            <person name="Wu L."/>
            <person name="Ma J."/>
        </authorList>
    </citation>
    <scope>NUCLEOTIDE SEQUENCE [LARGE SCALE GENOMIC DNA]</scope>
    <source>
        <strain evidence="1 2">JCM 14969</strain>
    </source>
</reference>
<dbReference type="Proteomes" id="UP001500393">
    <property type="component" value="Unassembled WGS sequence"/>
</dbReference>
<evidence type="ECO:0000313" key="1">
    <source>
        <dbReference type="EMBL" id="GAA1560366.1"/>
    </source>
</evidence>
<evidence type="ECO:0000313" key="2">
    <source>
        <dbReference type="Proteomes" id="UP001500393"/>
    </source>
</evidence>
<dbReference type="Gene3D" id="3.90.1150.30">
    <property type="match status" value="1"/>
</dbReference>
<organism evidence="1 2">
    <name type="scientific">Kribbella sancticallisti</name>
    <dbReference type="NCBI Taxonomy" id="460087"/>
    <lineage>
        <taxon>Bacteria</taxon>
        <taxon>Bacillati</taxon>
        <taxon>Actinomycetota</taxon>
        <taxon>Actinomycetes</taxon>
        <taxon>Propionibacteriales</taxon>
        <taxon>Kribbellaceae</taxon>
        <taxon>Kribbella</taxon>
    </lineage>
</organism>
<comment type="caution">
    <text evidence="1">The sequence shown here is derived from an EMBL/GenBank/DDBJ whole genome shotgun (WGS) entry which is preliminary data.</text>
</comment>
<keyword evidence="2" id="KW-1185">Reference proteome</keyword>
<dbReference type="InterPro" id="IPR038056">
    <property type="entry name" value="YjbR-like_sf"/>
</dbReference>
<dbReference type="EMBL" id="BAAAOS010000008">
    <property type="protein sequence ID" value="GAA1560366.1"/>
    <property type="molecule type" value="Genomic_DNA"/>
</dbReference>
<name>A0ABN2CN52_9ACTN</name>
<gene>
    <name evidence="1" type="ORF">GCM10009789_12060</name>
</gene>
<dbReference type="SUPFAM" id="SSF142906">
    <property type="entry name" value="YjbR-like"/>
    <property type="match status" value="1"/>
</dbReference>
<sequence>MNKKHWITVESGGTVDEKLLKQLVTDSYHLVVGARGPVWTPRQEDT</sequence>
<proteinExistence type="predicted"/>